<dbReference type="GO" id="GO:0008168">
    <property type="term" value="F:methyltransferase activity"/>
    <property type="evidence" value="ECO:0007669"/>
    <property type="project" value="UniProtKB-KW"/>
</dbReference>
<feature type="domain" description="Methyltransferase" evidence="1">
    <location>
        <begin position="44"/>
        <end position="140"/>
    </location>
</feature>
<sequence>MPTDWNLPDVAQSYEDYEPIRERALAYPLMFEALGLGSPNCRTVLDYGCGTGKVAERIVRAYDGVSVTAADPSAGMLGIARNKRPHPKITYQQIGEDQRLDVASNSVDGALSCFIFVCISEAERIRRIVGEVYRALRPGGTYAMLELDPASIGIPFSIVQMGEKGRTYGAGDPVEVRLAVPGAEPMVVVDYYWPKDVHVGFLEDAGFGAIRAHTPTLPVGYDGPGADRMAVERSHPPYVIYTARK</sequence>
<dbReference type="RefSeq" id="WP_394830682.1">
    <property type="nucleotide sequence ID" value="NZ_CP089929.1"/>
</dbReference>
<accession>A0ABZ2KSP9</accession>
<dbReference type="EMBL" id="CP089983">
    <property type="protein sequence ID" value="WXB01075.1"/>
    <property type="molecule type" value="Genomic_DNA"/>
</dbReference>
<reference evidence="2" key="1">
    <citation type="submission" date="2021-12" db="EMBL/GenBank/DDBJ databases">
        <title>Discovery of the Pendulisporaceae a myxobacterial family with distinct sporulation behavior and unique specialized metabolism.</title>
        <authorList>
            <person name="Garcia R."/>
            <person name="Popoff A."/>
            <person name="Bader C.D."/>
            <person name="Loehr J."/>
            <person name="Walesch S."/>
            <person name="Walt C."/>
            <person name="Boldt J."/>
            <person name="Bunk B."/>
            <person name="Haeckl F.J.F.P.J."/>
            <person name="Gunesch A.P."/>
            <person name="Birkelbach J."/>
            <person name="Nuebel U."/>
            <person name="Pietschmann T."/>
            <person name="Bach T."/>
            <person name="Mueller R."/>
        </authorList>
    </citation>
    <scope>NUCLEOTIDE SEQUENCE</scope>
    <source>
        <strain evidence="2">MSr11367</strain>
    </source>
</reference>
<organism evidence="2 3">
    <name type="scientific">Pendulispora rubella</name>
    <dbReference type="NCBI Taxonomy" id="2741070"/>
    <lineage>
        <taxon>Bacteria</taxon>
        <taxon>Pseudomonadati</taxon>
        <taxon>Myxococcota</taxon>
        <taxon>Myxococcia</taxon>
        <taxon>Myxococcales</taxon>
        <taxon>Sorangiineae</taxon>
        <taxon>Pendulisporaceae</taxon>
        <taxon>Pendulispora</taxon>
    </lineage>
</organism>
<gene>
    <name evidence="2" type="ORF">LVJ94_29660</name>
</gene>
<dbReference type="InterPro" id="IPR029063">
    <property type="entry name" value="SAM-dependent_MTases_sf"/>
</dbReference>
<dbReference type="Gene3D" id="3.40.50.150">
    <property type="entry name" value="Vaccinia Virus protein VP39"/>
    <property type="match status" value="1"/>
</dbReference>
<keyword evidence="2" id="KW-0489">Methyltransferase</keyword>
<keyword evidence="3" id="KW-1185">Reference proteome</keyword>
<dbReference type="GO" id="GO:0032259">
    <property type="term" value="P:methylation"/>
    <property type="evidence" value="ECO:0007669"/>
    <property type="project" value="UniProtKB-KW"/>
</dbReference>
<evidence type="ECO:0000313" key="3">
    <source>
        <dbReference type="Proteomes" id="UP001374803"/>
    </source>
</evidence>
<dbReference type="SUPFAM" id="SSF53335">
    <property type="entry name" value="S-adenosyl-L-methionine-dependent methyltransferases"/>
    <property type="match status" value="1"/>
</dbReference>
<dbReference type="Pfam" id="PF13649">
    <property type="entry name" value="Methyltransf_25"/>
    <property type="match status" value="1"/>
</dbReference>
<dbReference type="InterPro" id="IPR050508">
    <property type="entry name" value="Methyltransf_Superfamily"/>
</dbReference>
<evidence type="ECO:0000313" key="2">
    <source>
        <dbReference type="EMBL" id="WXB01075.1"/>
    </source>
</evidence>
<dbReference type="PANTHER" id="PTHR42912">
    <property type="entry name" value="METHYLTRANSFERASE"/>
    <property type="match status" value="1"/>
</dbReference>
<dbReference type="CDD" id="cd02440">
    <property type="entry name" value="AdoMet_MTases"/>
    <property type="match status" value="1"/>
</dbReference>
<name>A0ABZ2KSP9_9BACT</name>
<keyword evidence="2" id="KW-0808">Transferase</keyword>
<proteinExistence type="predicted"/>
<evidence type="ECO:0000259" key="1">
    <source>
        <dbReference type="Pfam" id="PF13649"/>
    </source>
</evidence>
<dbReference type="Proteomes" id="UP001374803">
    <property type="component" value="Chromosome"/>
</dbReference>
<dbReference type="InterPro" id="IPR041698">
    <property type="entry name" value="Methyltransf_25"/>
</dbReference>
<protein>
    <submittedName>
        <fullName evidence="2">Class I SAM-dependent methyltransferase</fullName>
    </submittedName>
</protein>